<sequence>MEPAKLLGLQMGFKLYLDFVVQAYGKHSGITLSQGGAASAARGSASGVMINLFRKFQKSHNAFVPQQLEVLLRHLKRNSRAGHRQHDLSIQKKSGGNYLQGILQTGPCCLLMFDSHQIFKKQPGGHVGGDVPDCSQL</sequence>
<evidence type="ECO:0000313" key="1">
    <source>
        <dbReference type="EMBL" id="PLW07359.1"/>
    </source>
</evidence>
<dbReference type="Gene3D" id="6.10.250.1930">
    <property type="match status" value="1"/>
</dbReference>
<dbReference type="AlphaFoldDB" id="A0A2N5S2B6"/>
<name>A0A2N5S2B6_9BASI</name>
<protein>
    <submittedName>
        <fullName evidence="1">Uncharacterized protein</fullName>
    </submittedName>
</protein>
<reference evidence="1 2" key="1">
    <citation type="submission" date="2017-11" db="EMBL/GenBank/DDBJ databases">
        <title>De novo assembly and phasing of dikaryotic genomes from two isolates of Puccinia coronata f. sp. avenae, the causal agent of oat crown rust.</title>
        <authorList>
            <person name="Miller M.E."/>
            <person name="Zhang Y."/>
            <person name="Omidvar V."/>
            <person name="Sperschneider J."/>
            <person name="Schwessinger B."/>
            <person name="Raley C."/>
            <person name="Palmer J.M."/>
            <person name="Garnica D."/>
            <person name="Upadhyaya N."/>
            <person name="Rathjen J."/>
            <person name="Taylor J.M."/>
            <person name="Park R.F."/>
            <person name="Dodds P.N."/>
            <person name="Hirsch C.D."/>
            <person name="Kianian S.F."/>
            <person name="Figueroa M."/>
        </authorList>
    </citation>
    <scope>NUCLEOTIDE SEQUENCE [LARGE SCALE GENOMIC DNA]</scope>
    <source>
        <strain evidence="1">12SD80</strain>
    </source>
</reference>
<dbReference type="Proteomes" id="UP000235392">
    <property type="component" value="Unassembled WGS sequence"/>
</dbReference>
<proteinExistence type="predicted"/>
<organism evidence="1 2">
    <name type="scientific">Puccinia coronata f. sp. avenae</name>
    <dbReference type="NCBI Taxonomy" id="200324"/>
    <lineage>
        <taxon>Eukaryota</taxon>
        <taxon>Fungi</taxon>
        <taxon>Dikarya</taxon>
        <taxon>Basidiomycota</taxon>
        <taxon>Pucciniomycotina</taxon>
        <taxon>Pucciniomycetes</taxon>
        <taxon>Pucciniales</taxon>
        <taxon>Pucciniaceae</taxon>
        <taxon>Puccinia</taxon>
    </lineage>
</organism>
<dbReference type="EMBL" id="PGCI01001137">
    <property type="protein sequence ID" value="PLW07359.1"/>
    <property type="molecule type" value="Genomic_DNA"/>
</dbReference>
<accession>A0A2N5S2B6</accession>
<comment type="caution">
    <text evidence="1">The sequence shown here is derived from an EMBL/GenBank/DDBJ whole genome shotgun (WGS) entry which is preliminary data.</text>
</comment>
<evidence type="ECO:0000313" key="2">
    <source>
        <dbReference type="Proteomes" id="UP000235392"/>
    </source>
</evidence>
<gene>
    <name evidence="1" type="ORF">PCASD_25565</name>
</gene>